<name>A0A9P8VLY7_9PEZI</name>
<dbReference type="EMBL" id="JAGSXJ010000002">
    <property type="protein sequence ID" value="KAH6695038.1"/>
    <property type="molecule type" value="Genomic_DNA"/>
</dbReference>
<dbReference type="GO" id="GO:0000981">
    <property type="term" value="F:DNA-binding transcription factor activity, RNA polymerase II-specific"/>
    <property type="evidence" value="ECO:0007669"/>
    <property type="project" value="InterPro"/>
</dbReference>
<dbReference type="SMART" id="SM00066">
    <property type="entry name" value="GAL4"/>
    <property type="match status" value="1"/>
</dbReference>
<dbReference type="PROSITE" id="PS00463">
    <property type="entry name" value="ZN2_CY6_FUNGAL_1"/>
    <property type="match status" value="1"/>
</dbReference>
<dbReference type="OrthoDB" id="2283488at2759"/>
<dbReference type="GO" id="GO:0008270">
    <property type="term" value="F:zinc ion binding"/>
    <property type="evidence" value="ECO:0007669"/>
    <property type="project" value="InterPro"/>
</dbReference>
<dbReference type="InterPro" id="IPR036864">
    <property type="entry name" value="Zn2-C6_fun-type_DNA-bd_sf"/>
</dbReference>
<feature type="domain" description="Zn(2)-C6 fungal-type" evidence="3">
    <location>
        <begin position="8"/>
        <end position="38"/>
    </location>
</feature>
<dbReference type="Gene3D" id="4.10.240.10">
    <property type="entry name" value="Zn(2)-C6 fungal-type DNA-binding domain"/>
    <property type="match status" value="1"/>
</dbReference>
<organism evidence="4 5">
    <name type="scientific">Plectosphaerella plurivora</name>
    <dbReference type="NCBI Taxonomy" id="936078"/>
    <lineage>
        <taxon>Eukaryota</taxon>
        <taxon>Fungi</taxon>
        <taxon>Dikarya</taxon>
        <taxon>Ascomycota</taxon>
        <taxon>Pezizomycotina</taxon>
        <taxon>Sordariomycetes</taxon>
        <taxon>Hypocreomycetidae</taxon>
        <taxon>Glomerellales</taxon>
        <taxon>Plectosphaerellaceae</taxon>
        <taxon>Plectosphaerella</taxon>
    </lineage>
</organism>
<gene>
    <name evidence="4" type="ORF">F5X68DRAFT_266698</name>
</gene>
<dbReference type="CDD" id="cd12148">
    <property type="entry name" value="fungal_TF_MHR"/>
    <property type="match status" value="1"/>
</dbReference>
<feature type="region of interest" description="Disordered" evidence="2">
    <location>
        <begin position="32"/>
        <end position="119"/>
    </location>
</feature>
<feature type="compositionally biased region" description="Low complexity" evidence="2">
    <location>
        <begin position="103"/>
        <end position="119"/>
    </location>
</feature>
<evidence type="ECO:0000259" key="3">
    <source>
        <dbReference type="PROSITE" id="PS50048"/>
    </source>
</evidence>
<dbReference type="PANTHER" id="PTHR31668">
    <property type="entry name" value="GLUCOSE TRANSPORT TRANSCRIPTION REGULATOR RGT1-RELATED-RELATED"/>
    <property type="match status" value="1"/>
</dbReference>
<evidence type="ECO:0000256" key="2">
    <source>
        <dbReference type="SAM" id="MobiDB-lite"/>
    </source>
</evidence>
<evidence type="ECO:0000256" key="1">
    <source>
        <dbReference type="ARBA" id="ARBA00023242"/>
    </source>
</evidence>
<dbReference type="PANTHER" id="PTHR31668:SF24">
    <property type="entry name" value="TRANSCRIPTION FACTOR, PUTATIVE-RELATED"/>
    <property type="match status" value="1"/>
</dbReference>
<dbReference type="InterPro" id="IPR050797">
    <property type="entry name" value="Carb_Metab_Trans_Reg"/>
</dbReference>
<reference evidence="4" key="1">
    <citation type="journal article" date="2021" name="Nat. Commun.">
        <title>Genetic determinants of endophytism in the Arabidopsis root mycobiome.</title>
        <authorList>
            <person name="Mesny F."/>
            <person name="Miyauchi S."/>
            <person name="Thiergart T."/>
            <person name="Pickel B."/>
            <person name="Atanasova L."/>
            <person name="Karlsson M."/>
            <person name="Huettel B."/>
            <person name="Barry K.W."/>
            <person name="Haridas S."/>
            <person name="Chen C."/>
            <person name="Bauer D."/>
            <person name="Andreopoulos W."/>
            <person name="Pangilinan J."/>
            <person name="LaButti K."/>
            <person name="Riley R."/>
            <person name="Lipzen A."/>
            <person name="Clum A."/>
            <person name="Drula E."/>
            <person name="Henrissat B."/>
            <person name="Kohler A."/>
            <person name="Grigoriev I.V."/>
            <person name="Martin F.M."/>
            <person name="Hacquard S."/>
        </authorList>
    </citation>
    <scope>NUCLEOTIDE SEQUENCE</scope>
    <source>
        <strain evidence="4">MPI-SDFR-AT-0117</strain>
    </source>
</reference>
<keyword evidence="5" id="KW-1185">Reference proteome</keyword>
<dbReference type="PROSITE" id="PS50048">
    <property type="entry name" value="ZN2_CY6_FUNGAL_2"/>
    <property type="match status" value="1"/>
</dbReference>
<proteinExistence type="predicted"/>
<dbReference type="InterPro" id="IPR001138">
    <property type="entry name" value="Zn2Cys6_DnaBD"/>
</dbReference>
<evidence type="ECO:0000313" key="5">
    <source>
        <dbReference type="Proteomes" id="UP000770015"/>
    </source>
</evidence>
<dbReference type="SUPFAM" id="SSF57701">
    <property type="entry name" value="Zn2/Cys6 DNA-binding domain"/>
    <property type="match status" value="1"/>
</dbReference>
<dbReference type="Proteomes" id="UP000770015">
    <property type="component" value="Unassembled WGS sequence"/>
</dbReference>
<dbReference type="AlphaFoldDB" id="A0A9P8VLY7"/>
<comment type="caution">
    <text evidence="4">The sequence shown here is derived from an EMBL/GenBank/DDBJ whole genome shotgun (WGS) entry which is preliminary data.</text>
</comment>
<dbReference type="Pfam" id="PF00172">
    <property type="entry name" value="Zn_clus"/>
    <property type="match status" value="1"/>
</dbReference>
<protein>
    <recommendedName>
        <fullName evidence="3">Zn(2)-C6 fungal-type domain-containing protein</fullName>
    </recommendedName>
</protein>
<keyword evidence="1" id="KW-0539">Nucleus</keyword>
<accession>A0A9P8VLY7</accession>
<dbReference type="CDD" id="cd00067">
    <property type="entry name" value="GAL4"/>
    <property type="match status" value="1"/>
</dbReference>
<sequence length="594" mass="64897">MAKLISSACDACRQRKVKCCGTKPQCSNCKSSDIPCKYDMPRRKRGPKPRDRTALRAGSGPPHGSATSTTTPMEGLVSERDRSHGPGGDTNSSTPTPTPASLPAPAQTKTQAQTQALAPAPSLSPALALAQATQIQRTLAHALDKFGLTAETVAAQSIETATSLLFGIIPVYHATSLTASISLLSQPSLVSLRSLGVMTPMTPYQARLLDDLRAFTLLTSFCAAICANANSSMLAGCDDSSIVRIFLIAARDMSLHFEDLDYEHPTSSSLIIKLMQSTAFHCLGKTHMSLCVMGDAYRLLLLMRLFDEQVVNKFPPAEAQALRNIYWSLHMIDKSASVLNDAPSMIHDLCLNQPTTLTLEGPEGFNLLDSTSSPFTAPYEAQLHQGFYVTVRLFAEAGDIFLDLRILARMRIRCQGVADSVLDTPSASMMSAYMSFSGILDTLPRWLRDPNSHVVEGDEVATAFQRKAFWTQRANFLVTFHCLRMVILRRAAKLNFCRMLGLIDDESVVALRKTDIAHDMVSAATSVPFEALKINGEHCVEKFRQVGLDLLEIQHKNYDSAISTRAKAIFNHLLDLIARLDSKVSNELAGDLMV</sequence>
<evidence type="ECO:0000313" key="4">
    <source>
        <dbReference type="EMBL" id="KAH6695038.1"/>
    </source>
</evidence>